<evidence type="ECO:0000259" key="2">
    <source>
        <dbReference type="Pfam" id="PF21740"/>
    </source>
</evidence>
<comment type="caution">
    <text evidence="3">The sequence shown here is derived from an EMBL/GenBank/DDBJ whole genome shotgun (WGS) entry which is preliminary data.</text>
</comment>
<proteinExistence type="predicted"/>
<sequence>MLDPDFFNTVRYNCNVSDANYWGYFSICTLLLRLRQLFKIEKDLEPWDKINNEDIFPWIEKKEETWKELEDAKLIPIRINGKSYSPFDIDNINNAIVNDGFVYGAGFALFMKPSFFVGLIHNVEKIEGYDVYFVDKEVVRDIFSSPGMSIEKKVYIRLTDIKYRIWEELHSWIGKKGLYEYILKKFGNPSEWQNPFREFKEIIDKYSKIVLYHEIAEQQVSIPKWNEMIKECNNSKTEHILRGIKDFVADFSEKGPLHKAFIEKDKEFLALYIIFQGAYQKKILKPALLQIEKALIADDWDAIEEVRIRELNKWKNNYEQILKIFESQGIEAVKNLTNKIFERGGIN</sequence>
<keyword evidence="4" id="KW-1185">Reference proteome</keyword>
<dbReference type="EMBL" id="BCNO01000001">
    <property type="protein sequence ID" value="GAQ94004.1"/>
    <property type="molecule type" value="Genomic_DNA"/>
</dbReference>
<protein>
    <submittedName>
        <fullName evidence="3">Uncharacterized protein</fullName>
    </submittedName>
</protein>
<feature type="domain" description="DUF6866" evidence="1">
    <location>
        <begin position="6"/>
        <end position="157"/>
    </location>
</feature>
<evidence type="ECO:0000313" key="3">
    <source>
        <dbReference type="EMBL" id="GAQ94004.1"/>
    </source>
</evidence>
<evidence type="ECO:0000259" key="1">
    <source>
        <dbReference type="Pfam" id="PF21739"/>
    </source>
</evidence>
<reference evidence="4" key="1">
    <citation type="submission" date="2016-01" db="EMBL/GenBank/DDBJ databases">
        <title>Draft genome sequence of Thermodesulfovibrio aggregans strain TGE-P1.</title>
        <authorList>
            <person name="Sekiguchi Y."/>
            <person name="Ohashi A."/>
            <person name="Matsuura N."/>
            <person name="Tourlousse M.D."/>
        </authorList>
    </citation>
    <scope>NUCLEOTIDE SEQUENCE [LARGE SCALE GENOMIC DNA]</scope>
    <source>
        <strain evidence="4">TGE-P1</strain>
    </source>
</reference>
<accession>A0A0U9HMC2</accession>
<evidence type="ECO:0000313" key="4">
    <source>
        <dbReference type="Proteomes" id="UP000054976"/>
    </source>
</evidence>
<gene>
    <name evidence="3" type="ORF">TAGGR_1169</name>
</gene>
<dbReference type="InterPro" id="IPR054640">
    <property type="entry name" value="Sfum_1244-like"/>
</dbReference>
<dbReference type="Proteomes" id="UP000054976">
    <property type="component" value="Unassembled WGS sequence"/>
</dbReference>
<dbReference type="STRING" id="86166.TAGGR_1169"/>
<dbReference type="Pfam" id="PF21740">
    <property type="entry name" value="DUF6866_C"/>
    <property type="match status" value="1"/>
</dbReference>
<organism evidence="3 4">
    <name type="scientific">Thermodesulfovibrio aggregans</name>
    <dbReference type="NCBI Taxonomy" id="86166"/>
    <lineage>
        <taxon>Bacteria</taxon>
        <taxon>Pseudomonadati</taxon>
        <taxon>Nitrospirota</taxon>
        <taxon>Thermodesulfovibrionia</taxon>
        <taxon>Thermodesulfovibrionales</taxon>
        <taxon>Thermodesulfovibrionaceae</taxon>
        <taxon>Thermodesulfovibrio</taxon>
    </lineage>
</organism>
<dbReference type="RefSeq" id="WP_153000402.1">
    <property type="nucleotide sequence ID" value="NZ_BCNO01000001.1"/>
</dbReference>
<feature type="domain" description="DUF6866" evidence="2">
    <location>
        <begin position="163"/>
        <end position="340"/>
    </location>
</feature>
<dbReference type="InterPro" id="IPR049200">
    <property type="entry name" value="DUF6866_C"/>
</dbReference>
<dbReference type="Pfam" id="PF21739">
    <property type="entry name" value="DUF6866_N"/>
    <property type="match status" value="1"/>
</dbReference>
<dbReference type="InterPro" id="IPR049199">
    <property type="entry name" value="DUF6866_N"/>
</dbReference>
<dbReference type="NCBIfam" id="NF045620">
    <property type="entry name" value="Sfum_1244_fam"/>
    <property type="match status" value="1"/>
</dbReference>
<name>A0A0U9HMC2_9BACT</name>
<dbReference type="OrthoDB" id="9777679at2"/>
<dbReference type="AlphaFoldDB" id="A0A0U9HMC2"/>